<feature type="region of interest" description="Disordered" evidence="1">
    <location>
        <begin position="192"/>
        <end position="212"/>
    </location>
</feature>
<name>A0AAV9VUQ4_9PEZI</name>
<evidence type="ECO:0000256" key="1">
    <source>
        <dbReference type="SAM" id="MobiDB-lite"/>
    </source>
</evidence>
<evidence type="ECO:0000313" key="3">
    <source>
        <dbReference type="Proteomes" id="UP001370758"/>
    </source>
</evidence>
<accession>A0AAV9VUQ4</accession>
<sequence>MSTTRLIGLDRIPKQFRFGTWARYVKQDPTGRTNLQLCGQLVLAAIRIKQIFHAEDVLAALNIATTNTDNVPEKVRMISPFITADDEAKADIVLQNCLPTAVAAAWLAGYSDRQRINTGYVEANPQYHHLPPPTCSYYTYWIDLDTTCDVMSVYGLITGFRQTYQVVEGDNAAPSTAAAAAAAGKWMQIPHKRPAPTAPQKTPALPPREWIG</sequence>
<dbReference type="AlphaFoldDB" id="A0AAV9VUQ4"/>
<gene>
    <name evidence="2" type="ORF">TWF481_002982</name>
</gene>
<dbReference type="EMBL" id="JAVHJL010000012">
    <property type="protein sequence ID" value="KAK6495937.1"/>
    <property type="molecule type" value="Genomic_DNA"/>
</dbReference>
<comment type="caution">
    <text evidence="2">The sequence shown here is derived from an EMBL/GenBank/DDBJ whole genome shotgun (WGS) entry which is preliminary data.</text>
</comment>
<protein>
    <submittedName>
        <fullName evidence="2">Uncharacterized protein</fullName>
    </submittedName>
</protein>
<dbReference type="Proteomes" id="UP001370758">
    <property type="component" value="Unassembled WGS sequence"/>
</dbReference>
<reference evidence="2 3" key="1">
    <citation type="submission" date="2023-08" db="EMBL/GenBank/DDBJ databases">
        <authorList>
            <person name="Palmer J.M."/>
        </authorList>
    </citation>
    <scope>NUCLEOTIDE SEQUENCE [LARGE SCALE GENOMIC DNA]</scope>
    <source>
        <strain evidence="2 3">TWF481</strain>
    </source>
</reference>
<proteinExistence type="predicted"/>
<keyword evidence="3" id="KW-1185">Reference proteome</keyword>
<evidence type="ECO:0000313" key="2">
    <source>
        <dbReference type="EMBL" id="KAK6495937.1"/>
    </source>
</evidence>
<organism evidence="2 3">
    <name type="scientific">Arthrobotrys musiformis</name>
    <dbReference type="NCBI Taxonomy" id="47236"/>
    <lineage>
        <taxon>Eukaryota</taxon>
        <taxon>Fungi</taxon>
        <taxon>Dikarya</taxon>
        <taxon>Ascomycota</taxon>
        <taxon>Pezizomycotina</taxon>
        <taxon>Orbiliomycetes</taxon>
        <taxon>Orbiliales</taxon>
        <taxon>Orbiliaceae</taxon>
        <taxon>Arthrobotrys</taxon>
    </lineage>
</organism>